<evidence type="ECO:0000313" key="8">
    <source>
        <dbReference type="EMBL" id="ABB59993.1"/>
    </source>
</evidence>
<evidence type="ECO:0000259" key="7">
    <source>
        <dbReference type="PROSITE" id="PS51297"/>
    </source>
</evidence>
<dbReference type="InterPro" id="IPR002100">
    <property type="entry name" value="TF_MADSbox"/>
</dbReference>
<protein>
    <submittedName>
        <fullName evidence="8">MADS-box protein</fullName>
    </submittedName>
</protein>
<keyword evidence="3" id="KW-0238">DNA-binding</keyword>
<evidence type="ECO:0000256" key="5">
    <source>
        <dbReference type="ARBA" id="ARBA00023242"/>
    </source>
</evidence>
<evidence type="ECO:0000256" key="4">
    <source>
        <dbReference type="ARBA" id="ARBA00023163"/>
    </source>
</evidence>
<dbReference type="SMART" id="SM00432">
    <property type="entry name" value="MADS"/>
    <property type="match status" value="1"/>
</dbReference>
<reference evidence="8" key="2">
    <citation type="journal article" date="2007" name="Evol. Dev.">
        <title>Two AGAMOUS-like MADS-box genes from Taihangia rupestris (Rosaceae) reveal independent trajectories in the evolution of class C and class D floral homeotic functions.</title>
        <authorList>
            <person name="Lu S."/>
            <person name="Du X."/>
            <person name="Lu W."/>
            <person name="Chong K."/>
            <person name="Meng Z."/>
        </authorList>
    </citation>
    <scope>NUCLEOTIDE SEQUENCE</scope>
    <source>
        <strain evidence="8">TrPI</strain>
    </source>
</reference>
<feature type="domain" description="MADS-box" evidence="6">
    <location>
        <begin position="1"/>
        <end position="61"/>
    </location>
</feature>
<dbReference type="PANTHER" id="PTHR48019">
    <property type="entry name" value="SERUM RESPONSE FACTOR HOMOLOG"/>
    <property type="match status" value="1"/>
</dbReference>
<evidence type="ECO:0000256" key="2">
    <source>
        <dbReference type="ARBA" id="ARBA00023015"/>
    </source>
</evidence>
<dbReference type="PROSITE" id="PS50066">
    <property type="entry name" value="MADS_BOX_2"/>
    <property type="match status" value="1"/>
</dbReference>
<reference evidence="8" key="1">
    <citation type="submission" date="2005-10" db="EMBL/GenBank/DDBJ databases">
        <title>Functional analysis of ThrPI MADS-box gene from Taihangia rupestris (rosaceae).</title>
        <authorList>
            <person name="Lu S.H."/>
            <person name="Meng Z."/>
        </authorList>
    </citation>
    <scope>NUCLEOTIDE SEQUENCE</scope>
    <source>
        <strain evidence="8">TrPI</strain>
    </source>
</reference>
<dbReference type="InterPro" id="IPR036879">
    <property type="entry name" value="TF_MADSbox_sf"/>
</dbReference>
<keyword evidence="4" id="KW-0804">Transcription</keyword>
<dbReference type="GO" id="GO:0003677">
    <property type="term" value="F:DNA binding"/>
    <property type="evidence" value="ECO:0007669"/>
    <property type="project" value="UniProtKB-KW"/>
</dbReference>
<dbReference type="InterPro" id="IPR050142">
    <property type="entry name" value="MADS-box/MEF2_TF"/>
</dbReference>
<name>Q2XUP4_9ROSA</name>
<dbReference type="PROSITE" id="PS51297">
    <property type="entry name" value="K_BOX"/>
    <property type="match status" value="1"/>
</dbReference>
<reference evidence="8" key="3">
    <citation type="journal article" date="2010" name="J. Plant Physiol.">
        <title>Ectopic expression of TrPI, a Taihangia rupestris (Rosaceae) PI ortholog, causes modifications of vegetative architecture in Arabidopsis.</title>
        <authorList>
            <person name="Lu S."/>
            <person name="Fan Y."/>
            <person name="Liu L."/>
            <person name="Liu S."/>
            <person name="Zhang W."/>
            <person name="Meng Z."/>
        </authorList>
    </citation>
    <scope>NUCLEOTIDE SEQUENCE</scope>
    <source>
        <strain evidence="8">TrPI</strain>
    </source>
</reference>
<dbReference type="SUPFAM" id="SSF55455">
    <property type="entry name" value="SRF-like"/>
    <property type="match status" value="1"/>
</dbReference>
<dbReference type="GO" id="GO:0046983">
    <property type="term" value="F:protein dimerization activity"/>
    <property type="evidence" value="ECO:0007669"/>
    <property type="project" value="InterPro"/>
</dbReference>
<dbReference type="Gene3D" id="3.40.1810.10">
    <property type="entry name" value="Transcription factor, MADS-box"/>
    <property type="match status" value="1"/>
</dbReference>
<dbReference type="Pfam" id="PF01486">
    <property type="entry name" value="K-box"/>
    <property type="match status" value="1"/>
</dbReference>
<keyword evidence="5" id="KW-0539">Nucleus</keyword>
<dbReference type="InterPro" id="IPR002487">
    <property type="entry name" value="TF_Kbox"/>
</dbReference>
<accession>Q2XUP4</accession>
<comment type="subcellular location">
    <subcellularLocation>
        <location evidence="1">Nucleus</location>
    </subcellularLocation>
</comment>
<dbReference type="AlphaFoldDB" id="Q2XUP4"/>
<dbReference type="PRINTS" id="PR00404">
    <property type="entry name" value="MADSDOMAIN"/>
</dbReference>
<dbReference type="Pfam" id="PF00319">
    <property type="entry name" value="SRF-TF"/>
    <property type="match status" value="1"/>
</dbReference>
<evidence type="ECO:0000256" key="1">
    <source>
        <dbReference type="ARBA" id="ARBA00004123"/>
    </source>
</evidence>
<evidence type="ECO:0000259" key="6">
    <source>
        <dbReference type="PROSITE" id="PS50066"/>
    </source>
</evidence>
<dbReference type="PROSITE" id="PS00350">
    <property type="entry name" value="MADS_BOX_1"/>
    <property type="match status" value="1"/>
</dbReference>
<dbReference type="EMBL" id="DQ248947">
    <property type="protein sequence ID" value="ABB59993.1"/>
    <property type="molecule type" value="mRNA"/>
</dbReference>
<dbReference type="GO" id="GO:0003700">
    <property type="term" value="F:DNA-binding transcription factor activity"/>
    <property type="evidence" value="ECO:0007669"/>
    <property type="project" value="InterPro"/>
</dbReference>
<feature type="domain" description="K-box" evidence="7">
    <location>
        <begin position="85"/>
        <end position="171"/>
    </location>
</feature>
<dbReference type="GO" id="GO:0005634">
    <property type="term" value="C:nucleus"/>
    <property type="evidence" value="ECO:0007669"/>
    <property type="project" value="UniProtKB-SubCell"/>
</dbReference>
<evidence type="ECO:0000256" key="3">
    <source>
        <dbReference type="ARBA" id="ARBA00023125"/>
    </source>
</evidence>
<organism evidence="8">
    <name type="scientific">Geum rupestre</name>
    <dbReference type="NCBI Taxonomy" id="148910"/>
    <lineage>
        <taxon>Eukaryota</taxon>
        <taxon>Viridiplantae</taxon>
        <taxon>Streptophyta</taxon>
        <taxon>Embryophyta</taxon>
        <taxon>Tracheophyta</taxon>
        <taxon>Spermatophyta</taxon>
        <taxon>Magnoliopsida</taxon>
        <taxon>eudicotyledons</taxon>
        <taxon>Gunneridae</taxon>
        <taxon>Pentapetalae</taxon>
        <taxon>rosids</taxon>
        <taxon>fabids</taxon>
        <taxon>Rosales</taxon>
        <taxon>Rosaceae</taxon>
        <taxon>Rosoideae</taxon>
        <taxon>Colurieae</taxon>
        <taxon>Geum</taxon>
    </lineage>
</organism>
<keyword evidence="2" id="KW-0805">Transcription regulation</keyword>
<sequence length="209" mass="24361">MGRGKIEIKRIENSSNRQVTYTKRRNGIIKKAKEITVLCDAKVFVIIVPSSGKMVDFRSGPKETLLKLLDKYHAQGGNKLWDQKHENLFIEIDKVRKENDGMQIELRHMKGEDISSLSHLDLMSLEEALEIGLSSIRDKKAQHLDAVIDNTRAVEDENKRLRYELHKRGKTEENMMEMEMEDGYHQKMQGNYNVVFRVQPNQPNLHDRM</sequence>
<proteinExistence type="evidence at transcript level"/>